<dbReference type="CDD" id="cd07719">
    <property type="entry name" value="arylsulfatase_AtsA-like_MBL-fold"/>
    <property type="match status" value="1"/>
</dbReference>
<keyword evidence="1" id="KW-0378">Hydrolase</keyword>
<sequence>MAIDRRTLLHLSLAGGVAGALGLKSSFAAAQQAGSESGVKWIFLGTKGGPRIGAGRSNPANVLLVDGVPFVIDCGYGVARRLVEAKVALPSLRYVFVTHMHSDHVLEFGNMVYGAWSAGLNHQIDAFGPVGLDGLAQAFWQSMKDDIEIRMPDEGKPDPRKFLVVKEITESGPVMAADKVKVTALRTPHPPILERNYAYKFETPKGVIVYVCDSAYNPEIAKFAEGADLLIHEALYVPGVDALAARIKNASTLKEHLIASHTTTEDLGKLAAAAKVKKLVMTHLVPGDIDTISDEMWMQDVRKHYSGPLVVARDLMEIAL</sequence>
<dbReference type="SUPFAM" id="SSF56281">
    <property type="entry name" value="Metallo-hydrolase/oxidoreductase"/>
    <property type="match status" value="1"/>
</dbReference>
<gene>
    <name evidence="2" type="ORF">ACFFJ6_16930</name>
</gene>
<protein>
    <submittedName>
        <fullName evidence="2">MBL fold metallo-hydrolase</fullName>
    </submittedName>
</protein>
<evidence type="ECO:0000313" key="2">
    <source>
        <dbReference type="EMBL" id="MFC0242179.1"/>
    </source>
</evidence>
<dbReference type="Proteomes" id="UP001589775">
    <property type="component" value="Unassembled WGS sequence"/>
</dbReference>
<dbReference type="InterPro" id="IPR044094">
    <property type="entry name" value="AtsA-like_MBL-fold"/>
</dbReference>
<name>A0ABV6EVC2_9BRAD</name>
<dbReference type="Gene3D" id="3.60.15.10">
    <property type="entry name" value="Ribonuclease Z/Hydroxyacylglutathione hydrolase-like"/>
    <property type="match status" value="1"/>
</dbReference>
<evidence type="ECO:0000256" key="1">
    <source>
        <dbReference type="ARBA" id="ARBA00022801"/>
    </source>
</evidence>
<proteinExistence type="predicted"/>
<dbReference type="InterPro" id="IPR006311">
    <property type="entry name" value="TAT_signal"/>
</dbReference>
<reference evidence="2 3" key="1">
    <citation type="submission" date="2024-09" db="EMBL/GenBank/DDBJ databases">
        <authorList>
            <person name="Sun Q."/>
            <person name="Mori K."/>
        </authorList>
    </citation>
    <scope>NUCLEOTIDE SEQUENCE [LARGE SCALE GENOMIC DNA]</scope>
    <source>
        <strain evidence="2 3">KCTC 23279</strain>
    </source>
</reference>
<dbReference type="Pfam" id="PF23023">
    <property type="entry name" value="Anti-Pycsar_Apyc1"/>
    <property type="match status" value="1"/>
</dbReference>
<keyword evidence="3" id="KW-1185">Reference proteome</keyword>
<dbReference type="PANTHER" id="PTHR46018:SF2">
    <property type="entry name" value="ZINC PHOSPHODIESTERASE ELAC PROTEIN 1"/>
    <property type="match status" value="1"/>
</dbReference>
<dbReference type="InterPro" id="IPR036866">
    <property type="entry name" value="RibonucZ/Hydroxyglut_hydro"/>
</dbReference>
<comment type="caution">
    <text evidence="2">The sequence shown here is derived from an EMBL/GenBank/DDBJ whole genome shotgun (WGS) entry which is preliminary data.</text>
</comment>
<dbReference type="RefSeq" id="WP_378389885.1">
    <property type="nucleotide sequence ID" value="NZ_JBHLWM010000006.1"/>
</dbReference>
<accession>A0ABV6EVC2</accession>
<organism evidence="2 3">
    <name type="scientific">Rhodopseudomonas telluris</name>
    <dbReference type="NCBI Taxonomy" id="644215"/>
    <lineage>
        <taxon>Bacteria</taxon>
        <taxon>Pseudomonadati</taxon>
        <taxon>Pseudomonadota</taxon>
        <taxon>Alphaproteobacteria</taxon>
        <taxon>Hyphomicrobiales</taxon>
        <taxon>Nitrobacteraceae</taxon>
        <taxon>Rhodopseudomonas</taxon>
    </lineage>
</organism>
<dbReference type="EMBL" id="JBHLWM010000006">
    <property type="protein sequence ID" value="MFC0242179.1"/>
    <property type="molecule type" value="Genomic_DNA"/>
</dbReference>
<evidence type="ECO:0000313" key="3">
    <source>
        <dbReference type="Proteomes" id="UP001589775"/>
    </source>
</evidence>
<dbReference type="PANTHER" id="PTHR46018">
    <property type="entry name" value="ZINC PHOSPHODIESTERASE ELAC PROTEIN 1"/>
    <property type="match status" value="1"/>
</dbReference>
<dbReference type="PROSITE" id="PS51318">
    <property type="entry name" value="TAT"/>
    <property type="match status" value="1"/>
</dbReference>